<dbReference type="InterPro" id="IPR008921">
    <property type="entry name" value="DNA_pol3_clamp-load_cplx_C"/>
</dbReference>
<evidence type="ECO:0000256" key="6">
    <source>
        <dbReference type="ARBA" id="ARBA00022771"/>
    </source>
</evidence>
<name>A0A210QQ57_MIZYE</name>
<keyword evidence="6 10" id="KW-0863">Zinc-finger</keyword>
<comment type="caution">
    <text evidence="13">The sequence shown here is derived from an EMBL/GenBank/DDBJ whole genome shotgun (WGS) entry which is preliminary data.</text>
</comment>
<comment type="similarity">
    <text evidence="1">Belongs to the AAA ATPase family. RarA/MGS1/WRNIP1 subfamily.</text>
</comment>
<keyword evidence="14" id="KW-1185">Reference proteome</keyword>
<dbReference type="EMBL" id="NEDP02002420">
    <property type="protein sequence ID" value="OWF50854.1"/>
    <property type="molecule type" value="Genomic_DNA"/>
</dbReference>
<dbReference type="GO" id="GO:0000731">
    <property type="term" value="P:DNA synthesis involved in DNA repair"/>
    <property type="evidence" value="ECO:0007669"/>
    <property type="project" value="TreeGrafter"/>
</dbReference>
<evidence type="ECO:0000256" key="8">
    <source>
        <dbReference type="ARBA" id="ARBA00022840"/>
    </source>
</evidence>
<sequence length="685" mass="75982">MTHGVIRINILINSFYFYLSLYVKKNTSKISYRRHMIMRTSKIFYRGHMRNITDESDLPCSVTAYLYWYTMEGQVECPVCQRSFRKSQIDVHVNECLNNTTTQETTYDSPKIAKKRKSNDTFAWGCLKPVGGKSNTSPVHKKQKLTTATDSFRSHQETGRVEDKSNDHESNDTDTDHECLQLGSKINKHYRNNKPNVLSTDSSSSTVSIVCPSGTETASFPSVSNKSGPQECGRNDSCAVSIGLTASSKPLAEQMRPKSLEEYVGQDKAVGRNSLLRSLLQSDQIPSLILWGPPGCGKTTLAKIIAQQCKEGGTLKFVQLSATTSGVNDVKQVVKVAKNDQRMLKKKTILFLDEIHRFNKTQQDSLLPHVEDGTIILIGATTENPSFQVNNALLSRCRVITLDKLEPSDLQQILVKAVMAVGGVIVAEGCGPDEGDETKSDRRKCVYVEQQALTTLSNLCDGDARAALNSLHMALQSRLCQHNSQSQDSTSSQSGRRPVVTSADVKEGLQRSHVLYDRAGEEHYNIVSALHKSIRASDATAALYWLARMLEGGENPLYVARRLIRVASEDVGLADPTALTQAVSAYQACHLIGMPECDVMLAQCTVYLCRAPKSVEIYKAYNKAKTQVKGQEGTQPSVPLHLRNASTKLMKSLGYGKGYKYNPDYDEPVDQDYLPPQLKHINFFT</sequence>
<evidence type="ECO:0000256" key="7">
    <source>
        <dbReference type="ARBA" id="ARBA00022833"/>
    </source>
</evidence>
<evidence type="ECO:0000313" key="13">
    <source>
        <dbReference type="EMBL" id="OWF50854.1"/>
    </source>
</evidence>
<dbReference type="GO" id="GO:0016887">
    <property type="term" value="F:ATP hydrolysis activity"/>
    <property type="evidence" value="ECO:0007669"/>
    <property type="project" value="InterPro"/>
</dbReference>
<evidence type="ECO:0000256" key="2">
    <source>
        <dbReference type="ARBA" id="ARBA00022705"/>
    </source>
</evidence>
<dbReference type="InterPro" id="IPR021886">
    <property type="entry name" value="MgsA_C"/>
</dbReference>
<dbReference type="InterPro" id="IPR003959">
    <property type="entry name" value="ATPase_AAA_core"/>
</dbReference>
<dbReference type="GO" id="GO:0008047">
    <property type="term" value="F:enzyme activator activity"/>
    <property type="evidence" value="ECO:0007669"/>
    <property type="project" value="TreeGrafter"/>
</dbReference>
<dbReference type="SMART" id="SM00734">
    <property type="entry name" value="ZnF_Rad18"/>
    <property type="match status" value="1"/>
</dbReference>
<dbReference type="Gene3D" id="1.10.3710.10">
    <property type="entry name" value="DNA polymerase III clamp loader subunits, C-terminal domain"/>
    <property type="match status" value="1"/>
</dbReference>
<dbReference type="Gene3D" id="1.10.8.60">
    <property type="match status" value="1"/>
</dbReference>
<dbReference type="SMART" id="SM00382">
    <property type="entry name" value="AAA"/>
    <property type="match status" value="1"/>
</dbReference>
<keyword evidence="8" id="KW-0067">ATP-binding</keyword>
<dbReference type="GO" id="GO:0017116">
    <property type="term" value="F:single-stranded DNA helicase activity"/>
    <property type="evidence" value="ECO:0007669"/>
    <property type="project" value="TreeGrafter"/>
</dbReference>
<dbReference type="STRING" id="6573.A0A210QQ57"/>
<dbReference type="SUPFAM" id="SSF48019">
    <property type="entry name" value="post-AAA+ oligomerization domain-like"/>
    <property type="match status" value="1"/>
</dbReference>
<keyword evidence="3" id="KW-0479">Metal-binding</keyword>
<dbReference type="OrthoDB" id="10265467at2759"/>
<evidence type="ECO:0000256" key="10">
    <source>
        <dbReference type="PROSITE-ProRule" id="PRU01256"/>
    </source>
</evidence>
<accession>A0A210QQ57</accession>
<dbReference type="InterPro" id="IPR003593">
    <property type="entry name" value="AAA+_ATPase"/>
</dbReference>
<dbReference type="GO" id="GO:0006261">
    <property type="term" value="P:DNA-templated DNA replication"/>
    <property type="evidence" value="ECO:0007669"/>
    <property type="project" value="TreeGrafter"/>
</dbReference>
<dbReference type="InterPro" id="IPR051314">
    <property type="entry name" value="AAA_ATPase_RarA/MGS1/WRNIP1"/>
</dbReference>
<dbReference type="AlphaFoldDB" id="A0A210QQ57"/>
<protein>
    <submittedName>
        <fullName evidence="13">ATPase WRNIP1</fullName>
    </submittedName>
</protein>
<reference evidence="13 14" key="1">
    <citation type="journal article" date="2017" name="Nat. Ecol. Evol.">
        <title>Scallop genome provides insights into evolution of bilaterian karyotype and development.</title>
        <authorList>
            <person name="Wang S."/>
            <person name="Zhang J."/>
            <person name="Jiao W."/>
            <person name="Li J."/>
            <person name="Xun X."/>
            <person name="Sun Y."/>
            <person name="Guo X."/>
            <person name="Huan P."/>
            <person name="Dong B."/>
            <person name="Zhang L."/>
            <person name="Hu X."/>
            <person name="Sun X."/>
            <person name="Wang J."/>
            <person name="Zhao C."/>
            <person name="Wang Y."/>
            <person name="Wang D."/>
            <person name="Huang X."/>
            <person name="Wang R."/>
            <person name="Lv J."/>
            <person name="Li Y."/>
            <person name="Zhang Z."/>
            <person name="Liu B."/>
            <person name="Lu W."/>
            <person name="Hui Y."/>
            <person name="Liang J."/>
            <person name="Zhou Z."/>
            <person name="Hou R."/>
            <person name="Li X."/>
            <person name="Liu Y."/>
            <person name="Li H."/>
            <person name="Ning X."/>
            <person name="Lin Y."/>
            <person name="Zhao L."/>
            <person name="Xing Q."/>
            <person name="Dou J."/>
            <person name="Li Y."/>
            <person name="Mao J."/>
            <person name="Guo H."/>
            <person name="Dou H."/>
            <person name="Li T."/>
            <person name="Mu C."/>
            <person name="Jiang W."/>
            <person name="Fu Q."/>
            <person name="Fu X."/>
            <person name="Miao Y."/>
            <person name="Liu J."/>
            <person name="Yu Q."/>
            <person name="Li R."/>
            <person name="Liao H."/>
            <person name="Li X."/>
            <person name="Kong Y."/>
            <person name="Jiang Z."/>
            <person name="Chourrout D."/>
            <person name="Li R."/>
            <person name="Bao Z."/>
        </authorList>
    </citation>
    <scope>NUCLEOTIDE SEQUENCE [LARGE SCALE GENOMIC DNA]</scope>
    <source>
        <strain evidence="13 14">PY_sf001</strain>
    </source>
</reference>
<evidence type="ECO:0000256" key="4">
    <source>
        <dbReference type="ARBA" id="ARBA00022741"/>
    </source>
</evidence>
<dbReference type="PANTHER" id="PTHR13779:SF7">
    <property type="entry name" value="ATPASE WRNIP1"/>
    <property type="match status" value="1"/>
</dbReference>
<dbReference type="Pfam" id="PF12002">
    <property type="entry name" value="MgsA_C"/>
    <property type="match status" value="1"/>
</dbReference>
<keyword evidence="2" id="KW-0235">DNA replication</keyword>
<evidence type="ECO:0000256" key="3">
    <source>
        <dbReference type="ARBA" id="ARBA00022723"/>
    </source>
</evidence>
<feature type="region of interest" description="Disordered" evidence="11">
    <location>
        <begin position="482"/>
        <end position="503"/>
    </location>
</feature>
<dbReference type="PROSITE" id="PS51908">
    <property type="entry name" value="ZF_UBZ4"/>
    <property type="match status" value="1"/>
</dbReference>
<gene>
    <name evidence="13" type="ORF">KP79_PYT13814</name>
</gene>
<proteinExistence type="inferred from homology"/>
<evidence type="ECO:0000256" key="1">
    <source>
        <dbReference type="ARBA" id="ARBA00008959"/>
    </source>
</evidence>
<dbReference type="Pfam" id="PF00004">
    <property type="entry name" value="AAA"/>
    <property type="match status" value="1"/>
</dbReference>
<evidence type="ECO:0000256" key="11">
    <source>
        <dbReference type="SAM" id="MobiDB-lite"/>
    </source>
</evidence>
<dbReference type="PANTHER" id="PTHR13779">
    <property type="entry name" value="WERNER HELICASE-INTERACTING PROTEIN 1 FAMILY MEMBER"/>
    <property type="match status" value="1"/>
</dbReference>
<dbReference type="Gene3D" id="1.20.272.10">
    <property type="match status" value="1"/>
</dbReference>
<keyword evidence="9 10" id="KW-0234">DNA repair</keyword>
<feature type="region of interest" description="Disordered" evidence="11">
    <location>
        <begin position="133"/>
        <end position="177"/>
    </location>
</feature>
<feature type="compositionally biased region" description="Basic and acidic residues" evidence="11">
    <location>
        <begin position="152"/>
        <end position="177"/>
    </location>
</feature>
<dbReference type="GO" id="GO:0008270">
    <property type="term" value="F:zinc ion binding"/>
    <property type="evidence" value="ECO:0007669"/>
    <property type="project" value="UniProtKB-KW"/>
</dbReference>
<dbReference type="FunFam" id="3.40.50.300:FF:000137">
    <property type="entry name" value="Replication-associated recombination protein A"/>
    <property type="match status" value="1"/>
</dbReference>
<dbReference type="InterPro" id="IPR032423">
    <property type="entry name" value="AAA_assoc_2"/>
</dbReference>
<dbReference type="CDD" id="cd18139">
    <property type="entry name" value="HLD_clamp_RarA"/>
    <property type="match status" value="1"/>
</dbReference>
<dbReference type="Gene3D" id="3.30.160.60">
    <property type="entry name" value="Classic Zinc Finger"/>
    <property type="match status" value="1"/>
</dbReference>
<dbReference type="CDD" id="cd00009">
    <property type="entry name" value="AAA"/>
    <property type="match status" value="1"/>
</dbReference>
<dbReference type="FunFam" id="1.20.272.10:FF:000001">
    <property type="entry name" value="Putative AAA family ATPase"/>
    <property type="match status" value="1"/>
</dbReference>
<dbReference type="Gene3D" id="3.40.50.300">
    <property type="entry name" value="P-loop containing nucleotide triphosphate hydrolases"/>
    <property type="match status" value="1"/>
</dbReference>
<organism evidence="13 14">
    <name type="scientific">Mizuhopecten yessoensis</name>
    <name type="common">Japanese scallop</name>
    <name type="synonym">Patinopecten yessoensis</name>
    <dbReference type="NCBI Taxonomy" id="6573"/>
    <lineage>
        <taxon>Eukaryota</taxon>
        <taxon>Metazoa</taxon>
        <taxon>Spiralia</taxon>
        <taxon>Lophotrochozoa</taxon>
        <taxon>Mollusca</taxon>
        <taxon>Bivalvia</taxon>
        <taxon>Autobranchia</taxon>
        <taxon>Pteriomorphia</taxon>
        <taxon>Pectinida</taxon>
        <taxon>Pectinoidea</taxon>
        <taxon>Pectinidae</taxon>
        <taxon>Mizuhopecten</taxon>
    </lineage>
</organism>
<keyword evidence="7" id="KW-0862">Zinc</keyword>
<dbReference type="Proteomes" id="UP000242188">
    <property type="component" value="Unassembled WGS sequence"/>
</dbReference>
<feature type="compositionally biased region" description="Low complexity" evidence="11">
    <location>
        <begin position="484"/>
        <end position="494"/>
    </location>
</feature>
<dbReference type="SUPFAM" id="SSF52540">
    <property type="entry name" value="P-loop containing nucleoside triphosphate hydrolases"/>
    <property type="match status" value="1"/>
</dbReference>
<dbReference type="InterPro" id="IPR027417">
    <property type="entry name" value="P-loop_NTPase"/>
</dbReference>
<dbReference type="InterPro" id="IPR006642">
    <property type="entry name" value="Rad18_UBZ4"/>
</dbReference>
<dbReference type="GO" id="GO:0005634">
    <property type="term" value="C:nucleus"/>
    <property type="evidence" value="ECO:0007669"/>
    <property type="project" value="TreeGrafter"/>
</dbReference>
<dbReference type="Pfam" id="PF16193">
    <property type="entry name" value="AAA_assoc_2"/>
    <property type="match status" value="1"/>
</dbReference>
<dbReference type="GO" id="GO:0005524">
    <property type="term" value="F:ATP binding"/>
    <property type="evidence" value="ECO:0007669"/>
    <property type="project" value="UniProtKB-KW"/>
</dbReference>
<keyword evidence="4" id="KW-0547">Nucleotide-binding</keyword>
<evidence type="ECO:0000259" key="12">
    <source>
        <dbReference type="PROSITE" id="PS51908"/>
    </source>
</evidence>
<evidence type="ECO:0000256" key="9">
    <source>
        <dbReference type="ARBA" id="ARBA00023204"/>
    </source>
</evidence>
<dbReference type="GO" id="GO:0003677">
    <property type="term" value="F:DNA binding"/>
    <property type="evidence" value="ECO:0007669"/>
    <property type="project" value="InterPro"/>
</dbReference>
<keyword evidence="5 10" id="KW-0227">DNA damage</keyword>
<evidence type="ECO:0000313" key="14">
    <source>
        <dbReference type="Proteomes" id="UP000242188"/>
    </source>
</evidence>
<evidence type="ECO:0000256" key="5">
    <source>
        <dbReference type="ARBA" id="ARBA00022763"/>
    </source>
</evidence>
<feature type="domain" description="UBZ4-type" evidence="12">
    <location>
        <begin position="74"/>
        <end position="101"/>
    </location>
</feature>